<dbReference type="GO" id="GO:0005524">
    <property type="term" value="F:ATP binding"/>
    <property type="evidence" value="ECO:0007669"/>
    <property type="project" value="InterPro"/>
</dbReference>
<evidence type="ECO:0000256" key="13">
    <source>
        <dbReference type="SAM" id="Phobius"/>
    </source>
</evidence>
<dbReference type="Pfam" id="PF00069">
    <property type="entry name" value="Pkinase"/>
    <property type="match status" value="1"/>
</dbReference>
<reference evidence="16 17" key="1">
    <citation type="journal article" date="2022" name="Cell">
        <title>Repeat-based holocentromeres influence genome architecture and karyotype evolution.</title>
        <authorList>
            <person name="Hofstatter P.G."/>
            <person name="Thangavel G."/>
            <person name="Lux T."/>
            <person name="Neumann P."/>
            <person name="Vondrak T."/>
            <person name="Novak P."/>
            <person name="Zhang M."/>
            <person name="Costa L."/>
            <person name="Castellani M."/>
            <person name="Scott A."/>
            <person name="Toegelov H."/>
            <person name="Fuchs J."/>
            <person name="Mata-Sucre Y."/>
            <person name="Dias Y."/>
            <person name="Vanzela A.L.L."/>
            <person name="Huettel B."/>
            <person name="Almeida C.C.S."/>
            <person name="Simkova H."/>
            <person name="Souza G."/>
            <person name="Pedrosa-Harand A."/>
            <person name="Macas J."/>
            <person name="Mayer K.F.X."/>
            <person name="Houben A."/>
            <person name="Marques A."/>
        </authorList>
    </citation>
    <scope>NUCLEOTIDE SEQUENCE [LARGE SCALE GENOMIC DNA]</scope>
    <source>
        <strain evidence="16">RhyTen1mFocal</strain>
    </source>
</reference>
<dbReference type="Pfam" id="PF00560">
    <property type="entry name" value="LRR_1"/>
    <property type="match status" value="3"/>
</dbReference>
<sequence>MKTSRDSHLCSPSYLSLSILLFLLPSPLLAINPDIPLLLSFKYSILSDPLSVLSNWGYFDTSPCSWNGIVCMGFPLSSSLATNTTTNTSSSISNTTGSSDSSDSWVPTFSRVISIVLPNSQLLGPIAPELGLIKHLRHLDLSGNLFNGTLSSTLFNATELRVLSLSNNELSGEVPESVGQLTNLQVLNLAGNALTGVVPTNITLLPNLTILSLSNNYLHGDLPASGFDRLETLDLSSNILNGTLSAEFSGKNLKYLNLSDNHLTGTIPLELGTTIPPNATVDFSFNNFTGPIPQTGAFLTQKPAAFLGNPNLCGAPLGNLCTIPSSLSNPPNATDPTAKSKSPPAIAAIPNNTSGDSAINGGRSGKHSSIRLLTILAIAAGDLAGIAVLSIVFMYVYHVKKRRQQESDQRELSAVKKGDPQGEASDKPGPSSRGFSCCLRKENKYEDETEETSESSETEAETSKEKHALQQLKNFKSKEKKDNLNPVLITIDGTPELELESLLKASAYILGAAGPNIVYKAVLADGTALAVRRIGENGNSNGVEKLKDFETQVRAIARIRHPNVLRIRGFYWGPEEKLLIHDYAPNGSLSNISIRKKQGSSPLHLNWNTRMRIAKGIARGLSYIHEKKQVHGNIKPSNILLGFEFEPLIGDFGLERLIRPDLLNRQFGSKRSALSLPDLSPSLPASPFAGPSSSLGTTASYQAPETLKNLKPSSKSDVYSFGVVLLELISGRVFSDVELCQLNSISEQEDRVLKMVDASLRSIVRGKEDAILSFFKLGFSCCAMLPQKRPSMKDAMQVLDRIPYDS</sequence>
<feature type="compositionally biased region" description="Basic and acidic residues" evidence="12">
    <location>
        <begin position="404"/>
        <end position="426"/>
    </location>
</feature>
<keyword evidence="8 13" id="KW-1133">Transmembrane helix</keyword>
<feature type="domain" description="Protein kinase" evidence="15">
    <location>
        <begin position="504"/>
        <end position="805"/>
    </location>
</feature>
<dbReference type="AlphaFoldDB" id="A0AAD5ZHV9"/>
<dbReference type="FunFam" id="3.80.10.10:FF:000722">
    <property type="entry name" value="Leucine-rich repeat receptor-like protein kinase"/>
    <property type="match status" value="1"/>
</dbReference>
<feature type="region of interest" description="Disordered" evidence="12">
    <location>
        <begin position="328"/>
        <end position="363"/>
    </location>
</feature>
<gene>
    <name evidence="16" type="ORF">LUZ61_001897</name>
</gene>
<evidence type="ECO:0000313" key="17">
    <source>
        <dbReference type="Proteomes" id="UP001210211"/>
    </source>
</evidence>
<dbReference type="PROSITE" id="PS51450">
    <property type="entry name" value="LRR"/>
    <property type="match status" value="1"/>
</dbReference>
<dbReference type="Gene3D" id="1.10.510.10">
    <property type="entry name" value="Transferase(Phosphotransferase) domain 1"/>
    <property type="match status" value="1"/>
</dbReference>
<keyword evidence="4" id="KW-0433">Leucine-rich repeat</keyword>
<evidence type="ECO:0000256" key="11">
    <source>
        <dbReference type="ARBA" id="ARBA00023180"/>
    </source>
</evidence>
<organism evidence="16 17">
    <name type="scientific">Rhynchospora tenuis</name>
    <dbReference type="NCBI Taxonomy" id="198213"/>
    <lineage>
        <taxon>Eukaryota</taxon>
        <taxon>Viridiplantae</taxon>
        <taxon>Streptophyta</taxon>
        <taxon>Embryophyta</taxon>
        <taxon>Tracheophyta</taxon>
        <taxon>Spermatophyta</taxon>
        <taxon>Magnoliopsida</taxon>
        <taxon>Liliopsida</taxon>
        <taxon>Poales</taxon>
        <taxon>Cyperaceae</taxon>
        <taxon>Cyperoideae</taxon>
        <taxon>Rhynchosporeae</taxon>
        <taxon>Rhynchospora</taxon>
    </lineage>
</organism>
<dbReference type="SMART" id="SM00369">
    <property type="entry name" value="LRR_TYP"/>
    <property type="match status" value="3"/>
</dbReference>
<feature type="chain" id="PRO_5041941693" description="Protein kinase domain-containing protein" evidence="14">
    <location>
        <begin position="31"/>
        <end position="806"/>
    </location>
</feature>
<dbReference type="Proteomes" id="UP001210211">
    <property type="component" value="Unassembled WGS sequence"/>
</dbReference>
<dbReference type="PANTHER" id="PTHR48007:SF47">
    <property type="entry name" value="PROTEIN KINASE DOMAIN-CONTAINING PROTEIN"/>
    <property type="match status" value="1"/>
</dbReference>
<keyword evidence="10" id="KW-0675">Receptor</keyword>
<name>A0AAD5ZHV9_9POAL</name>
<dbReference type="Gene3D" id="3.30.200.20">
    <property type="entry name" value="Phosphorylase Kinase, domain 1"/>
    <property type="match status" value="1"/>
</dbReference>
<keyword evidence="9 13" id="KW-0472">Membrane</keyword>
<dbReference type="SUPFAM" id="SSF56112">
    <property type="entry name" value="Protein kinase-like (PK-like)"/>
    <property type="match status" value="1"/>
</dbReference>
<dbReference type="InterPro" id="IPR001611">
    <property type="entry name" value="Leu-rich_rpt"/>
</dbReference>
<feature type="region of interest" description="Disordered" evidence="12">
    <location>
        <begin position="404"/>
        <end position="467"/>
    </location>
</feature>
<keyword evidence="3" id="KW-0597">Phosphoprotein</keyword>
<evidence type="ECO:0000256" key="7">
    <source>
        <dbReference type="ARBA" id="ARBA00022737"/>
    </source>
</evidence>
<feature type="region of interest" description="Disordered" evidence="12">
    <location>
        <begin position="85"/>
        <end position="104"/>
    </location>
</feature>
<evidence type="ECO:0000256" key="10">
    <source>
        <dbReference type="ARBA" id="ARBA00023170"/>
    </source>
</evidence>
<feature type="compositionally biased region" description="Acidic residues" evidence="12">
    <location>
        <begin position="447"/>
        <end position="460"/>
    </location>
</feature>
<dbReference type="Pfam" id="PF08263">
    <property type="entry name" value="LRRNT_2"/>
    <property type="match status" value="1"/>
</dbReference>
<evidence type="ECO:0000256" key="14">
    <source>
        <dbReference type="SAM" id="SignalP"/>
    </source>
</evidence>
<protein>
    <recommendedName>
        <fullName evidence="15">Protein kinase domain-containing protein</fullName>
    </recommendedName>
</protein>
<keyword evidence="11" id="KW-0325">Glycoprotein</keyword>
<evidence type="ECO:0000256" key="6">
    <source>
        <dbReference type="ARBA" id="ARBA00022729"/>
    </source>
</evidence>
<dbReference type="PROSITE" id="PS50011">
    <property type="entry name" value="PROTEIN_KINASE_DOM"/>
    <property type="match status" value="1"/>
</dbReference>
<dbReference type="Pfam" id="PF13855">
    <property type="entry name" value="LRR_8"/>
    <property type="match status" value="1"/>
</dbReference>
<keyword evidence="2" id="KW-1003">Cell membrane</keyword>
<comment type="subcellular location">
    <subcellularLocation>
        <location evidence="1">Cell membrane</location>
        <topology evidence="1">Single-pass type I membrane protein</topology>
    </subcellularLocation>
</comment>
<dbReference type="SUPFAM" id="SSF52058">
    <property type="entry name" value="L domain-like"/>
    <property type="match status" value="1"/>
</dbReference>
<evidence type="ECO:0000256" key="4">
    <source>
        <dbReference type="ARBA" id="ARBA00022614"/>
    </source>
</evidence>
<dbReference type="GO" id="GO:0051606">
    <property type="term" value="P:detection of stimulus"/>
    <property type="evidence" value="ECO:0007669"/>
    <property type="project" value="UniProtKB-ARBA"/>
</dbReference>
<evidence type="ECO:0000256" key="2">
    <source>
        <dbReference type="ARBA" id="ARBA00022475"/>
    </source>
</evidence>
<dbReference type="PANTHER" id="PTHR48007">
    <property type="entry name" value="LEUCINE-RICH REPEAT RECEPTOR-LIKE PROTEIN KINASE PXC1"/>
    <property type="match status" value="1"/>
</dbReference>
<dbReference type="FunFam" id="3.80.10.10:FF:000470">
    <property type="entry name" value="LRR receptor-like serine/threonine-protein kinase RPK2"/>
    <property type="match status" value="1"/>
</dbReference>
<comment type="caution">
    <text evidence="16">The sequence shown here is derived from an EMBL/GenBank/DDBJ whole genome shotgun (WGS) entry which is preliminary data.</text>
</comment>
<dbReference type="InterPro" id="IPR000719">
    <property type="entry name" value="Prot_kinase_dom"/>
</dbReference>
<keyword evidence="7" id="KW-0677">Repeat</keyword>
<keyword evidence="17" id="KW-1185">Reference proteome</keyword>
<evidence type="ECO:0000256" key="5">
    <source>
        <dbReference type="ARBA" id="ARBA00022692"/>
    </source>
</evidence>
<feature type="compositionally biased region" description="Polar residues" evidence="12">
    <location>
        <begin position="328"/>
        <end position="340"/>
    </location>
</feature>
<dbReference type="InterPro" id="IPR003591">
    <property type="entry name" value="Leu-rich_rpt_typical-subtyp"/>
</dbReference>
<evidence type="ECO:0000256" key="3">
    <source>
        <dbReference type="ARBA" id="ARBA00022553"/>
    </source>
</evidence>
<dbReference type="InterPro" id="IPR013210">
    <property type="entry name" value="LRR_N_plant-typ"/>
</dbReference>
<dbReference type="InterPro" id="IPR046959">
    <property type="entry name" value="PRK1-6/SRF4-like"/>
</dbReference>
<feature type="transmembrane region" description="Helical" evidence="13">
    <location>
        <begin position="372"/>
        <end position="397"/>
    </location>
</feature>
<feature type="signal peptide" evidence="14">
    <location>
        <begin position="1"/>
        <end position="30"/>
    </location>
</feature>
<evidence type="ECO:0000256" key="1">
    <source>
        <dbReference type="ARBA" id="ARBA00004251"/>
    </source>
</evidence>
<keyword evidence="6 14" id="KW-0732">Signal</keyword>
<evidence type="ECO:0000256" key="9">
    <source>
        <dbReference type="ARBA" id="ARBA00023136"/>
    </source>
</evidence>
<evidence type="ECO:0000313" key="16">
    <source>
        <dbReference type="EMBL" id="KAJ3698192.1"/>
    </source>
</evidence>
<dbReference type="Gene3D" id="3.80.10.10">
    <property type="entry name" value="Ribonuclease Inhibitor"/>
    <property type="match status" value="2"/>
</dbReference>
<dbReference type="InterPro" id="IPR011009">
    <property type="entry name" value="Kinase-like_dom_sf"/>
</dbReference>
<evidence type="ECO:0000256" key="12">
    <source>
        <dbReference type="SAM" id="MobiDB-lite"/>
    </source>
</evidence>
<dbReference type="EMBL" id="JAMRDG010000001">
    <property type="protein sequence ID" value="KAJ3698192.1"/>
    <property type="molecule type" value="Genomic_DNA"/>
</dbReference>
<dbReference type="InterPro" id="IPR032675">
    <property type="entry name" value="LRR_dom_sf"/>
</dbReference>
<proteinExistence type="predicted"/>
<dbReference type="GO" id="GO:0004672">
    <property type="term" value="F:protein kinase activity"/>
    <property type="evidence" value="ECO:0007669"/>
    <property type="project" value="InterPro"/>
</dbReference>
<dbReference type="GO" id="GO:0005886">
    <property type="term" value="C:plasma membrane"/>
    <property type="evidence" value="ECO:0007669"/>
    <property type="project" value="UniProtKB-SubCell"/>
</dbReference>
<evidence type="ECO:0000259" key="15">
    <source>
        <dbReference type="PROSITE" id="PS50011"/>
    </source>
</evidence>
<keyword evidence="5 13" id="KW-0812">Transmembrane</keyword>
<evidence type="ECO:0000256" key="8">
    <source>
        <dbReference type="ARBA" id="ARBA00022989"/>
    </source>
</evidence>
<accession>A0AAD5ZHV9</accession>